<evidence type="ECO:0000256" key="3">
    <source>
        <dbReference type="ARBA" id="ARBA00022525"/>
    </source>
</evidence>
<keyword evidence="9" id="KW-0482">Metalloprotease</keyword>
<evidence type="ECO:0000313" key="12">
    <source>
        <dbReference type="Proteomes" id="UP000609726"/>
    </source>
</evidence>
<comment type="subcellular location">
    <subcellularLocation>
        <location evidence="2">Secreted</location>
    </subcellularLocation>
</comment>
<keyword evidence="6 10" id="KW-0732">Signal</keyword>
<evidence type="ECO:0000313" key="11">
    <source>
        <dbReference type="EMBL" id="NHZ89599.1"/>
    </source>
</evidence>
<evidence type="ECO:0000256" key="2">
    <source>
        <dbReference type="ARBA" id="ARBA00004613"/>
    </source>
</evidence>
<dbReference type="EMBL" id="WHJH01000010">
    <property type="protein sequence ID" value="NHZ89599.1"/>
    <property type="molecule type" value="Genomic_DNA"/>
</dbReference>
<keyword evidence="5" id="KW-0479">Metal-binding</keyword>
<keyword evidence="8" id="KW-0862">Zinc</keyword>
<evidence type="ECO:0000256" key="8">
    <source>
        <dbReference type="ARBA" id="ARBA00022833"/>
    </source>
</evidence>
<comment type="caution">
    <text evidence="11">The sequence shown here is derived from an EMBL/GenBank/DDBJ whole genome shotgun (WGS) entry which is preliminary data.</text>
</comment>
<dbReference type="PRINTS" id="PR00931">
    <property type="entry name" value="MICOLLPTASE"/>
</dbReference>
<feature type="chain" id="PRO_5046717757" evidence="10">
    <location>
        <begin position="27"/>
        <end position="312"/>
    </location>
</feature>
<evidence type="ECO:0000256" key="4">
    <source>
        <dbReference type="ARBA" id="ARBA00022670"/>
    </source>
</evidence>
<name>A0ABX0NS52_9BURK</name>
<dbReference type="Gene3D" id="3.40.30.160">
    <property type="entry name" value="Collagenase ColT, N-terminal domain"/>
    <property type="match status" value="1"/>
</dbReference>
<dbReference type="Gene3D" id="1.10.390.20">
    <property type="match status" value="1"/>
</dbReference>
<keyword evidence="12" id="KW-1185">Reference proteome</keyword>
<evidence type="ECO:0000256" key="10">
    <source>
        <dbReference type="SAM" id="SignalP"/>
    </source>
</evidence>
<proteinExistence type="predicted"/>
<reference evidence="11 12" key="1">
    <citation type="submission" date="2019-10" db="EMBL/GenBank/DDBJ databases">
        <title>Taxonomy of Antarctic Massilia spp.: description of Massilia rubra sp. nov., Massilia aquatica sp. nov., Massilia mucilaginosa sp. nov., Massilia frigida sp. nov. isolated from streams, lakes and regoliths.</title>
        <authorList>
            <person name="Holochova P."/>
            <person name="Sedlacek I."/>
            <person name="Kralova S."/>
            <person name="Maslanova I."/>
            <person name="Busse H.-J."/>
            <person name="Stankova E."/>
            <person name="Vrbovska V."/>
            <person name="Kovarovic V."/>
            <person name="Bartak M."/>
            <person name="Svec P."/>
            <person name="Pantucek R."/>
        </authorList>
    </citation>
    <scope>NUCLEOTIDE SEQUENCE [LARGE SCALE GENOMIC DNA]</scope>
    <source>
        <strain evidence="11 12">CCM 8733</strain>
    </source>
</reference>
<comment type="cofactor">
    <cofactor evidence="1">
        <name>Zn(2+)</name>
        <dbReference type="ChEBI" id="CHEBI:29105"/>
    </cofactor>
</comment>
<protein>
    <submittedName>
        <fullName evidence="11">Collagenase</fullName>
    </submittedName>
</protein>
<evidence type="ECO:0000256" key="1">
    <source>
        <dbReference type="ARBA" id="ARBA00001947"/>
    </source>
</evidence>
<evidence type="ECO:0000256" key="5">
    <source>
        <dbReference type="ARBA" id="ARBA00022723"/>
    </source>
</evidence>
<dbReference type="RefSeq" id="WP_223164714.1">
    <property type="nucleotide sequence ID" value="NZ_WHJH01000010.1"/>
</dbReference>
<evidence type="ECO:0000256" key="7">
    <source>
        <dbReference type="ARBA" id="ARBA00022801"/>
    </source>
</evidence>
<dbReference type="PANTHER" id="PTHR13062:SF9">
    <property type="entry name" value="MICROBIAL COLLAGENASE"/>
    <property type="match status" value="1"/>
</dbReference>
<dbReference type="Proteomes" id="UP000609726">
    <property type="component" value="Unassembled WGS sequence"/>
</dbReference>
<organism evidence="11 12">
    <name type="scientific">Massilia mucilaginosa</name>
    <dbReference type="NCBI Taxonomy" id="2609282"/>
    <lineage>
        <taxon>Bacteria</taxon>
        <taxon>Pseudomonadati</taxon>
        <taxon>Pseudomonadota</taxon>
        <taxon>Betaproteobacteria</taxon>
        <taxon>Burkholderiales</taxon>
        <taxon>Oxalobacteraceae</taxon>
        <taxon>Telluria group</taxon>
        <taxon>Massilia</taxon>
    </lineage>
</organism>
<accession>A0ABX0NS52</accession>
<evidence type="ECO:0000256" key="6">
    <source>
        <dbReference type="ARBA" id="ARBA00022729"/>
    </source>
</evidence>
<keyword evidence="4" id="KW-0645">Protease</keyword>
<dbReference type="InterPro" id="IPR002169">
    <property type="entry name" value="Peptidase_M9A/M9B"/>
</dbReference>
<evidence type="ECO:0000256" key="9">
    <source>
        <dbReference type="ARBA" id="ARBA00023049"/>
    </source>
</evidence>
<keyword evidence="7" id="KW-0378">Hydrolase</keyword>
<keyword evidence="3" id="KW-0964">Secreted</keyword>
<dbReference type="PANTHER" id="PTHR13062">
    <property type="entry name" value="COLLAGENASE"/>
    <property type="match status" value="1"/>
</dbReference>
<gene>
    <name evidence="11" type="ORF">F2P45_11315</name>
</gene>
<sequence length="312" mass="35310">MYSRPLTAFYAATLMFAANASSFAFGTPPHATASVDAVLSRTWRCGPSVTLRSQALTREFETRACTSLSGVEQRFHRMFATIGKSVSNDFNESLRANIYRSKAEYEKYAGLHFDIPTDNGGMYLEGFPERPGNQAEFIANQKADGSIHNLEHEFVHFLDARFNLHGDFCRNLHDSHSPPENCPKPAPATPYLVWWTEGIAEYLARGAAHPEAMRIAKTNAFKLSALFDTGYENNTGKDRVYAWSYLAVRFMMENKRQEIERMLAFTRVGDYPRYQAVTREWGDSYDKEFEDWLITVSSELKSGANGNKVTAK</sequence>
<dbReference type="Pfam" id="PF01752">
    <property type="entry name" value="Peptidase_M9"/>
    <property type="match status" value="1"/>
</dbReference>
<feature type="signal peptide" evidence="10">
    <location>
        <begin position="1"/>
        <end position="26"/>
    </location>
</feature>